<evidence type="ECO:0000256" key="4">
    <source>
        <dbReference type="ARBA" id="ARBA00023136"/>
    </source>
</evidence>
<accession>A0A3D8IGA6</accession>
<keyword evidence="8" id="KW-1185">Reference proteome</keyword>
<evidence type="ECO:0000256" key="3">
    <source>
        <dbReference type="ARBA" id="ARBA00022723"/>
    </source>
</evidence>
<evidence type="ECO:0000256" key="1">
    <source>
        <dbReference type="ARBA" id="ARBA00022475"/>
    </source>
</evidence>
<dbReference type="OrthoDB" id="270739at2"/>
<gene>
    <name evidence="7" type="ORF">CQA43_00190</name>
</gene>
<comment type="caution">
    <text evidence="7">The sequence shown here is derived from an EMBL/GenBank/DDBJ whole genome shotgun (WGS) entry which is preliminary data.</text>
</comment>
<name>A0A3D8IGA6_9HELI</name>
<evidence type="ECO:0000259" key="6">
    <source>
        <dbReference type="Pfam" id="PF00149"/>
    </source>
</evidence>
<keyword evidence="5" id="KW-0464">Manganese</keyword>
<organism evidence="7 8">
    <name type="scientific">Helicobacter ganmani</name>
    <dbReference type="NCBI Taxonomy" id="60246"/>
    <lineage>
        <taxon>Bacteria</taxon>
        <taxon>Pseudomonadati</taxon>
        <taxon>Campylobacterota</taxon>
        <taxon>Epsilonproteobacteria</taxon>
        <taxon>Campylobacterales</taxon>
        <taxon>Helicobacteraceae</taxon>
        <taxon>Helicobacter</taxon>
    </lineage>
</organism>
<proteinExistence type="predicted"/>
<keyword evidence="4" id="KW-0472">Membrane</keyword>
<keyword evidence="3" id="KW-0479">Metal-binding</keyword>
<feature type="domain" description="Calcineurin-like phosphoesterase" evidence="6">
    <location>
        <begin position="13"/>
        <end position="155"/>
    </location>
</feature>
<dbReference type="SUPFAM" id="SSF56300">
    <property type="entry name" value="Metallo-dependent phosphatases"/>
    <property type="match status" value="1"/>
</dbReference>
<dbReference type="GO" id="GO:0008758">
    <property type="term" value="F:UDP-2,3-diacylglucosamine hydrolase activity"/>
    <property type="evidence" value="ECO:0007669"/>
    <property type="project" value="TreeGrafter"/>
</dbReference>
<dbReference type="PANTHER" id="PTHR34990">
    <property type="entry name" value="UDP-2,3-DIACYLGLUCOSAMINE HYDROLASE-RELATED"/>
    <property type="match status" value="1"/>
</dbReference>
<dbReference type="InterPro" id="IPR029052">
    <property type="entry name" value="Metallo-depent_PP-like"/>
</dbReference>
<dbReference type="Proteomes" id="UP000256650">
    <property type="component" value="Unassembled WGS sequence"/>
</dbReference>
<evidence type="ECO:0000313" key="7">
    <source>
        <dbReference type="EMBL" id="RDU64277.1"/>
    </source>
</evidence>
<dbReference type="GO" id="GO:0009245">
    <property type="term" value="P:lipid A biosynthetic process"/>
    <property type="evidence" value="ECO:0007669"/>
    <property type="project" value="TreeGrafter"/>
</dbReference>
<protein>
    <submittedName>
        <fullName evidence="7">Metallophosphoesterase</fullName>
    </submittedName>
</protein>
<dbReference type="Pfam" id="PF00149">
    <property type="entry name" value="Metallophos"/>
    <property type="match status" value="1"/>
</dbReference>
<keyword evidence="2" id="KW-0997">Cell inner membrane</keyword>
<dbReference type="AlphaFoldDB" id="A0A3D8IGA6"/>
<dbReference type="EMBL" id="NXLS01000001">
    <property type="protein sequence ID" value="RDU64277.1"/>
    <property type="molecule type" value="Genomic_DNA"/>
</dbReference>
<dbReference type="GO" id="GO:0016020">
    <property type="term" value="C:membrane"/>
    <property type="evidence" value="ECO:0007669"/>
    <property type="project" value="GOC"/>
</dbReference>
<evidence type="ECO:0000256" key="5">
    <source>
        <dbReference type="ARBA" id="ARBA00023211"/>
    </source>
</evidence>
<dbReference type="InterPro" id="IPR043461">
    <property type="entry name" value="LpxH-like"/>
</dbReference>
<dbReference type="InterPro" id="IPR004843">
    <property type="entry name" value="Calcineurin-like_PHP"/>
</dbReference>
<dbReference type="Gene3D" id="3.60.21.10">
    <property type="match status" value="1"/>
</dbReference>
<reference evidence="7 8" key="1">
    <citation type="submission" date="2018-04" db="EMBL/GenBank/DDBJ databases">
        <title>Novel Campyloabacter and Helicobacter Species and Strains.</title>
        <authorList>
            <person name="Mannion A.J."/>
            <person name="Shen Z."/>
            <person name="Fox J.G."/>
        </authorList>
    </citation>
    <scope>NUCLEOTIDE SEQUENCE [LARGE SCALE GENOMIC DNA]</scope>
    <source>
        <strain evidence="7 8">MIT 99-5101</strain>
    </source>
</reference>
<evidence type="ECO:0000256" key="2">
    <source>
        <dbReference type="ARBA" id="ARBA00022519"/>
    </source>
</evidence>
<sequence length="253" mass="30330">MIQEKFIIQEGAIFIADSHHHSLYQNTLDSAFQELLQFSSRQIFLMGDIFDFLVGSVQQSLRDNQKTLELLEQLSFKHKIYYFEGNHDFLLSQIPHFKNICYFPLNVQPVCFDFGGKKAYLAHGDIFLNWQYSFYTKMIRQHFFIKFLDFFSFFLYPQILHYLQNKKKQKKMTKNTNKSLIDGDKLAFLRINKYKKNLNISNDSYIVEGHFHWGKNVKFHQMNYIGLPFFACKKKYFVVEYTNYCLSLIEKEL</sequence>
<keyword evidence="1" id="KW-1003">Cell membrane</keyword>
<dbReference type="PANTHER" id="PTHR34990:SF2">
    <property type="entry name" value="BLL8164 PROTEIN"/>
    <property type="match status" value="1"/>
</dbReference>
<dbReference type="GeneID" id="82534712"/>
<dbReference type="GO" id="GO:0046872">
    <property type="term" value="F:metal ion binding"/>
    <property type="evidence" value="ECO:0007669"/>
    <property type="project" value="UniProtKB-KW"/>
</dbReference>
<dbReference type="RefSeq" id="WP_115550611.1">
    <property type="nucleotide sequence ID" value="NZ_CAONBV010000010.1"/>
</dbReference>
<evidence type="ECO:0000313" key="8">
    <source>
        <dbReference type="Proteomes" id="UP000256650"/>
    </source>
</evidence>